<dbReference type="OrthoDB" id="67135at2"/>
<feature type="domain" description="EamA" evidence="7">
    <location>
        <begin position="148"/>
        <end position="292"/>
    </location>
</feature>
<keyword evidence="9" id="KW-1185">Reference proteome</keyword>
<evidence type="ECO:0000313" key="9">
    <source>
        <dbReference type="Proteomes" id="UP000184442"/>
    </source>
</evidence>
<dbReference type="InterPro" id="IPR037185">
    <property type="entry name" value="EmrE-like"/>
</dbReference>
<keyword evidence="4 6" id="KW-1133">Transmembrane helix</keyword>
<evidence type="ECO:0000256" key="2">
    <source>
        <dbReference type="ARBA" id="ARBA00007362"/>
    </source>
</evidence>
<proteinExistence type="inferred from homology"/>
<evidence type="ECO:0000259" key="7">
    <source>
        <dbReference type="Pfam" id="PF00892"/>
    </source>
</evidence>
<evidence type="ECO:0000256" key="1">
    <source>
        <dbReference type="ARBA" id="ARBA00004141"/>
    </source>
</evidence>
<evidence type="ECO:0000313" key="8">
    <source>
        <dbReference type="EMBL" id="SHI47019.1"/>
    </source>
</evidence>
<comment type="subcellular location">
    <subcellularLocation>
        <location evidence="1">Membrane</location>
        <topology evidence="1">Multi-pass membrane protein</topology>
    </subcellularLocation>
</comment>
<accession>A0A1M6BE77</accession>
<reference evidence="8 9" key="1">
    <citation type="submission" date="2016-11" db="EMBL/GenBank/DDBJ databases">
        <authorList>
            <person name="Jaros S."/>
            <person name="Januszkiewicz K."/>
            <person name="Wedrychowicz H."/>
        </authorList>
    </citation>
    <scope>NUCLEOTIDE SEQUENCE [LARGE SCALE GENOMIC DNA]</scope>
    <source>
        <strain evidence="8 9">DSM 19022</strain>
    </source>
</reference>
<keyword evidence="5 6" id="KW-0472">Membrane</keyword>
<name>A0A1M6BE77_9FIRM</name>
<dbReference type="Proteomes" id="UP000184442">
    <property type="component" value="Unassembled WGS sequence"/>
</dbReference>
<dbReference type="STRING" id="1122184.SAMN02745176_00420"/>
<dbReference type="EMBL" id="FQZS01000003">
    <property type="protein sequence ID" value="SHI47019.1"/>
    <property type="molecule type" value="Genomic_DNA"/>
</dbReference>
<dbReference type="AlphaFoldDB" id="A0A1M6BE77"/>
<sequence>MKRRDIILAFILVIIWGANFTVIKLGLYGIPSMLLAAMRYIFAAFPAVFFVKKPSIQWKYIIAYGLTVGVGQFSCLFYAMDIGMPAGISSIVTQSQAFMTPLFAAMLLKEPIKGSQITGLAVSAIGLCLIGGIIGDRGLSTVPFGAFLVTLLAAFFWAISNIVLRYANKEAEAQDKTLDMFGMVVWSSLIPPIPLLGMALLLDSPETLISSLSNISIVSVFSILYLAFCATLFGYGVWSSLMGKYPAAKVAPLSLLVPITGLIVSWVVLDERLTSMQWVGGIVIIIGLLINNFGFTPIKTVFKAKEK</sequence>
<feature type="transmembrane region" description="Helical" evidence="6">
    <location>
        <begin position="117"/>
        <end position="135"/>
    </location>
</feature>
<feature type="transmembrane region" description="Helical" evidence="6">
    <location>
        <begin position="58"/>
        <end position="80"/>
    </location>
</feature>
<evidence type="ECO:0000256" key="3">
    <source>
        <dbReference type="ARBA" id="ARBA00022692"/>
    </source>
</evidence>
<feature type="transmembrane region" description="Helical" evidence="6">
    <location>
        <begin position="7"/>
        <end position="27"/>
    </location>
</feature>
<feature type="domain" description="EamA" evidence="7">
    <location>
        <begin position="6"/>
        <end position="130"/>
    </location>
</feature>
<feature type="transmembrane region" description="Helical" evidence="6">
    <location>
        <begin position="275"/>
        <end position="295"/>
    </location>
</feature>
<evidence type="ECO:0000256" key="6">
    <source>
        <dbReference type="SAM" id="Phobius"/>
    </source>
</evidence>
<comment type="similarity">
    <text evidence="2">Belongs to the EamA transporter family.</text>
</comment>
<dbReference type="PANTHER" id="PTHR32322">
    <property type="entry name" value="INNER MEMBRANE TRANSPORTER"/>
    <property type="match status" value="1"/>
</dbReference>
<dbReference type="RefSeq" id="WP_073023976.1">
    <property type="nucleotide sequence ID" value="NZ_FQZS01000003.1"/>
</dbReference>
<dbReference type="InterPro" id="IPR050638">
    <property type="entry name" value="AA-Vitamin_Transporters"/>
</dbReference>
<organism evidence="8 9">
    <name type="scientific">Lutispora thermophila DSM 19022</name>
    <dbReference type="NCBI Taxonomy" id="1122184"/>
    <lineage>
        <taxon>Bacteria</taxon>
        <taxon>Bacillati</taxon>
        <taxon>Bacillota</taxon>
        <taxon>Clostridia</taxon>
        <taxon>Lutisporales</taxon>
        <taxon>Lutisporaceae</taxon>
        <taxon>Lutispora</taxon>
    </lineage>
</organism>
<feature type="transmembrane region" description="Helical" evidence="6">
    <location>
        <begin position="141"/>
        <end position="159"/>
    </location>
</feature>
<feature type="transmembrane region" description="Helical" evidence="6">
    <location>
        <begin position="250"/>
        <end position="269"/>
    </location>
</feature>
<protein>
    <submittedName>
        <fullName evidence="8">O-acetylserine/cysteine efflux transporter</fullName>
    </submittedName>
</protein>
<feature type="transmembrane region" description="Helical" evidence="6">
    <location>
        <begin position="33"/>
        <end position="51"/>
    </location>
</feature>
<dbReference type="Pfam" id="PF00892">
    <property type="entry name" value="EamA"/>
    <property type="match status" value="2"/>
</dbReference>
<dbReference type="PANTHER" id="PTHR32322:SF9">
    <property type="entry name" value="AMINO-ACID METABOLITE EFFLUX PUMP-RELATED"/>
    <property type="match status" value="1"/>
</dbReference>
<evidence type="ECO:0000256" key="5">
    <source>
        <dbReference type="ARBA" id="ARBA00023136"/>
    </source>
</evidence>
<dbReference type="InterPro" id="IPR000620">
    <property type="entry name" value="EamA_dom"/>
</dbReference>
<feature type="transmembrane region" description="Helical" evidence="6">
    <location>
        <begin position="180"/>
        <end position="202"/>
    </location>
</feature>
<evidence type="ECO:0000256" key="4">
    <source>
        <dbReference type="ARBA" id="ARBA00022989"/>
    </source>
</evidence>
<keyword evidence="3 6" id="KW-0812">Transmembrane</keyword>
<dbReference type="GO" id="GO:0016020">
    <property type="term" value="C:membrane"/>
    <property type="evidence" value="ECO:0007669"/>
    <property type="project" value="UniProtKB-SubCell"/>
</dbReference>
<dbReference type="SUPFAM" id="SSF103481">
    <property type="entry name" value="Multidrug resistance efflux transporter EmrE"/>
    <property type="match status" value="2"/>
</dbReference>
<gene>
    <name evidence="8" type="ORF">SAMN02745176_00420</name>
</gene>
<feature type="transmembrane region" description="Helical" evidence="6">
    <location>
        <begin position="86"/>
        <end position="108"/>
    </location>
</feature>
<feature type="transmembrane region" description="Helical" evidence="6">
    <location>
        <begin position="214"/>
        <end position="238"/>
    </location>
</feature>